<dbReference type="Proteomes" id="UP000268014">
    <property type="component" value="Unassembled WGS sequence"/>
</dbReference>
<dbReference type="AlphaFoldDB" id="A0A3P7X9I2"/>
<gene>
    <name evidence="1" type="ORF">HPLM_LOCUS4074</name>
</gene>
<dbReference type="EMBL" id="UZAF01016170">
    <property type="protein sequence ID" value="VDO22335.1"/>
    <property type="molecule type" value="Genomic_DNA"/>
</dbReference>
<protein>
    <submittedName>
        <fullName evidence="1">Uncharacterized protein</fullName>
    </submittedName>
</protein>
<organism evidence="1 2">
    <name type="scientific">Haemonchus placei</name>
    <name type="common">Barber's pole worm</name>
    <dbReference type="NCBI Taxonomy" id="6290"/>
    <lineage>
        <taxon>Eukaryota</taxon>
        <taxon>Metazoa</taxon>
        <taxon>Ecdysozoa</taxon>
        <taxon>Nematoda</taxon>
        <taxon>Chromadorea</taxon>
        <taxon>Rhabditida</taxon>
        <taxon>Rhabditina</taxon>
        <taxon>Rhabditomorpha</taxon>
        <taxon>Strongyloidea</taxon>
        <taxon>Trichostrongylidae</taxon>
        <taxon>Haemonchus</taxon>
    </lineage>
</organism>
<evidence type="ECO:0000313" key="2">
    <source>
        <dbReference type="Proteomes" id="UP000268014"/>
    </source>
</evidence>
<keyword evidence="2" id="KW-1185">Reference proteome</keyword>
<name>A0A3P7X9I2_HAEPC</name>
<accession>A0A3P7X9I2</accession>
<reference evidence="1 2" key="1">
    <citation type="submission" date="2018-11" db="EMBL/GenBank/DDBJ databases">
        <authorList>
            <consortium name="Pathogen Informatics"/>
        </authorList>
    </citation>
    <scope>NUCLEOTIDE SEQUENCE [LARGE SCALE GENOMIC DNA]</scope>
    <source>
        <strain evidence="1 2">MHpl1</strain>
    </source>
</reference>
<evidence type="ECO:0000313" key="1">
    <source>
        <dbReference type="EMBL" id="VDO22335.1"/>
    </source>
</evidence>
<proteinExistence type="predicted"/>
<sequence>MLFFISIRHEVSNSLAQFDHFNLCNKTCFLESALSCGIRSGWSF</sequence>